<name>A0AAE1GMH1_PETCI</name>
<dbReference type="Proteomes" id="UP001286313">
    <property type="component" value="Unassembled WGS sequence"/>
</dbReference>
<proteinExistence type="predicted"/>
<evidence type="ECO:0000256" key="1">
    <source>
        <dbReference type="SAM" id="MobiDB-lite"/>
    </source>
</evidence>
<keyword evidence="3" id="KW-1185">Reference proteome</keyword>
<evidence type="ECO:0000313" key="3">
    <source>
        <dbReference type="Proteomes" id="UP001286313"/>
    </source>
</evidence>
<feature type="compositionally biased region" description="Low complexity" evidence="1">
    <location>
        <begin position="168"/>
        <end position="181"/>
    </location>
</feature>
<feature type="region of interest" description="Disordered" evidence="1">
    <location>
        <begin position="162"/>
        <end position="181"/>
    </location>
</feature>
<dbReference type="AlphaFoldDB" id="A0AAE1GMH1"/>
<organism evidence="2 3">
    <name type="scientific">Petrolisthes cinctipes</name>
    <name type="common">Flat porcelain crab</name>
    <dbReference type="NCBI Taxonomy" id="88211"/>
    <lineage>
        <taxon>Eukaryota</taxon>
        <taxon>Metazoa</taxon>
        <taxon>Ecdysozoa</taxon>
        <taxon>Arthropoda</taxon>
        <taxon>Crustacea</taxon>
        <taxon>Multicrustacea</taxon>
        <taxon>Malacostraca</taxon>
        <taxon>Eumalacostraca</taxon>
        <taxon>Eucarida</taxon>
        <taxon>Decapoda</taxon>
        <taxon>Pleocyemata</taxon>
        <taxon>Anomura</taxon>
        <taxon>Galatheoidea</taxon>
        <taxon>Porcellanidae</taxon>
        <taxon>Petrolisthes</taxon>
    </lineage>
</organism>
<reference evidence="2" key="1">
    <citation type="submission" date="2023-10" db="EMBL/GenBank/DDBJ databases">
        <title>Genome assemblies of two species of porcelain crab, Petrolisthes cinctipes and Petrolisthes manimaculis (Anomura: Porcellanidae).</title>
        <authorList>
            <person name="Angst P."/>
        </authorList>
    </citation>
    <scope>NUCLEOTIDE SEQUENCE</scope>
    <source>
        <strain evidence="2">PB745_01</strain>
        <tissue evidence="2">Gill</tissue>
    </source>
</reference>
<accession>A0AAE1GMH1</accession>
<gene>
    <name evidence="2" type="ORF">Pcinc_001707</name>
</gene>
<evidence type="ECO:0000313" key="2">
    <source>
        <dbReference type="EMBL" id="KAK3894551.1"/>
    </source>
</evidence>
<comment type="caution">
    <text evidence="2">The sequence shown here is derived from an EMBL/GenBank/DDBJ whole genome shotgun (WGS) entry which is preliminary data.</text>
</comment>
<protein>
    <submittedName>
        <fullName evidence="2">Uncharacterized protein</fullName>
    </submittedName>
</protein>
<dbReference type="EMBL" id="JAWQEG010000106">
    <property type="protein sequence ID" value="KAK3894551.1"/>
    <property type="molecule type" value="Genomic_DNA"/>
</dbReference>
<sequence length="181" mass="20759">MTTVLLKRKRRQSHRLRVTHPSFKLHRSNGDILLIHDTEESPEVVSKSHALKQTVTDYCNRQKEEVTLMLILTPAITNAIQLTIQDSNPQKLNAMTTLDRGLLINDCLRTLQNDPKRYFQRLVLVRLDEGKATDNNDLLPFTPRRPFLLYKEEDQQNLLAALHPDPSHTPTHTAPSTSPLI</sequence>